<gene>
    <name evidence="1" type="ORF">AUJ73_04970</name>
</gene>
<comment type="caution">
    <text evidence="1">The sequence shown here is derived from an EMBL/GenBank/DDBJ whole genome shotgun (WGS) entry which is preliminary data.</text>
</comment>
<sequence>MYHTGTMDTISSSSTVKINLPLGIKRNIQNEAERIGISLQDFIRMLLASYFSKSEGMVNISRDRYLLDNAKKEIKFGKYKSIKSKKELHDYLSGL</sequence>
<dbReference type="EMBL" id="MNUY01000078">
    <property type="protein sequence ID" value="OIO12824.1"/>
    <property type="molecule type" value="Genomic_DNA"/>
</dbReference>
<organism evidence="1 2">
    <name type="scientific">Candidatus Gottesmanbacteria bacterium CG1_02_37_22</name>
    <dbReference type="NCBI Taxonomy" id="1805209"/>
    <lineage>
        <taxon>Bacteria</taxon>
        <taxon>Candidatus Gottesmaniibacteriota</taxon>
    </lineage>
</organism>
<reference evidence="1 2" key="1">
    <citation type="journal article" date="2016" name="Environ. Microbiol.">
        <title>Genomic resolution of a cold subsurface aquifer community provides metabolic insights for novel microbes adapted to high CO concentrations.</title>
        <authorList>
            <person name="Probst A.J."/>
            <person name="Castelle C.J."/>
            <person name="Singh A."/>
            <person name="Brown C.T."/>
            <person name="Anantharaman K."/>
            <person name="Sharon I."/>
            <person name="Hug L.A."/>
            <person name="Burstein D."/>
            <person name="Emerson J.B."/>
            <person name="Thomas B.C."/>
            <person name="Banfield J.F."/>
        </authorList>
    </citation>
    <scope>NUCLEOTIDE SEQUENCE [LARGE SCALE GENOMIC DNA]</scope>
    <source>
        <strain evidence="1">CG1_02_37_22</strain>
    </source>
</reference>
<evidence type="ECO:0000313" key="1">
    <source>
        <dbReference type="EMBL" id="OIO12824.1"/>
    </source>
</evidence>
<dbReference type="STRING" id="1805209.AUJ73_04970"/>
<proteinExistence type="predicted"/>
<dbReference type="Proteomes" id="UP000183120">
    <property type="component" value="Unassembled WGS sequence"/>
</dbReference>
<protein>
    <recommendedName>
        <fullName evidence="3">Ribbon-helix-helix protein CopG domain-containing protein</fullName>
    </recommendedName>
</protein>
<name>A0A1J4TMB8_9BACT</name>
<dbReference type="AlphaFoldDB" id="A0A1J4TMB8"/>
<evidence type="ECO:0008006" key="3">
    <source>
        <dbReference type="Google" id="ProtNLM"/>
    </source>
</evidence>
<accession>A0A1J4TMB8</accession>
<evidence type="ECO:0000313" key="2">
    <source>
        <dbReference type="Proteomes" id="UP000183120"/>
    </source>
</evidence>